<comment type="caution">
    <text evidence="3">The sequence shown here is derived from an EMBL/GenBank/DDBJ whole genome shotgun (WGS) entry which is preliminary data.</text>
</comment>
<dbReference type="AlphaFoldDB" id="M2TC25"/>
<proteinExistence type="predicted"/>
<accession>M2TC25</accession>
<dbReference type="OrthoDB" id="7449114at2"/>
<evidence type="ECO:0000313" key="4">
    <source>
        <dbReference type="Proteomes" id="UP000011717"/>
    </source>
</evidence>
<keyword evidence="4" id="KW-1185">Reference proteome</keyword>
<evidence type="ECO:0000256" key="1">
    <source>
        <dbReference type="SAM" id="MobiDB-lite"/>
    </source>
</evidence>
<dbReference type="Proteomes" id="UP000011717">
    <property type="component" value="Unassembled WGS sequence"/>
</dbReference>
<evidence type="ECO:0000313" key="3">
    <source>
        <dbReference type="EMBL" id="EMD84179.1"/>
    </source>
</evidence>
<organism evidence="3 4">
    <name type="scientific">Pacificimonas flava</name>
    <dbReference type="NCBI Taxonomy" id="1234595"/>
    <lineage>
        <taxon>Bacteria</taxon>
        <taxon>Pseudomonadati</taxon>
        <taxon>Pseudomonadota</taxon>
        <taxon>Alphaproteobacteria</taxon>
        <taxon>Sphingomonadales</taxon>
        <taxon>Sphingosinicellaceae</taxon>
        <taxon>Pacificimonas</taxon>
    </lineage>
</organism>
<reference evidence="3 4" key="1">
    <citation type="journal article" date="2013" name="Genome Announc.">
        <title>Draft Genome Sequence of Strain JLT2015T, Belonging to the Family Sphingomonadaceae of the Alphaproteobacteria.</title>
        <authorList>
            <person name="Tang K."/>
            <person name="Liu K."/>
            <person name="Li S."/>
            <person name="Jiao N."/>
        </authorList>
    </citation>
    <scope>NUCLEOTIDE SEQUENCE [LARGE SCALE GENOMIC DNA]</scope>
    <source>
        <strain evidence="3 4">JLT2015</strain>
    </source>
</reference>
<dbReference type="Pfam" id="PF02108">
    <property type="entry name" value="FliH"/>
    <property type="match status" value="1"/>
</dbReference>
<protein>
    <recommendedName>
        <fullName evidence="2">Flagellar assembly protein FliH/Type III secretion system HrpE domain-containing protein</fullName>
    </recommendedName>
</protein>
<gene>
    <name evidence="3" type="ORF">C725_0109</name>
</gene>
<dbReference type="EMBL" id="AMRV01000001">
    <property type="protein sequence ID" value="EMD84179.1"/>
    <property type="molecule type" value="Genomic_DNA"/>
</dbReference>
<feature type="region of interest" description="Disordered" evidence="1">
    <location>
        <begin position="1"/>
        <end position="20"/>
    </location>
</feature>
<sequence>MFKSARAAQSDKDVDGGRSFEARPVAAKADGAFRAGLGPSAEDLRRAVGETSPVGAKLADQIAPDAHADVVEHPVPPVDEETLRAEGFEAGRKAAELSLGAELDAARAMIAKLQTAFGDQLDIDGELIAPDLSRLALSIAVAIAGELPIHLPETISVRVAAALADFKKGRMLPALHINPADAAFFEADAGRFELVIDEEVQRGDFRLASGDAELIDTIAGRLEAARDWLK</sequence>
<name>M2TC25_9SPHN</name>
<dbReference type="InterPro" id="IPR018035">
    <property type="entry name" value="Flagellar_FliH/T3SS_HrpE"/>
</dbReference>
<dbReference type="RefSeq" id="WP_008599486.1">
    <property type="nucleotide sequence ID" value="NZ_AMRV01000001.1"/>
</dbReference>
<feature type="compositionally biased region" description="Basic and acidic residues" evidence="1">
    <location>
        <begin position="9"/>
        <end position="20"/>
    </location>
</feature>
<evidence type="ECO:0000259" key="2">
    <source>
        <dbReference type="Pfam" id="PF02108"/>
    </source>
</evidence>
<feature type="domain" description="Flagellar assembly protein FliH/Type III secretion system HrpE" evidence="2">
    <location>
        <begin position="107"/>
        <end position="223"/>
    </location>
</feature>